<dbReference type="OrthoDB" id="4800194at2"/>
<dbReference type="PROSITE" id="PS51257">
    <property type="entry name" value="PROKAR_LIPOPROTEIN"/>
    <property type="match status" value="1"/>
</dbReference>
<feature type="signal peptide" evidence="2">
    <location>
        <begin position="1"/>
        <end position="18"/>
    </location>
</feature>
<dbReference type="Proteomes" id="UP000249341">
    <property type="component" value="Unassembled WGS sequence"/>
</dbReference>
<comment type="caution">
    <text evidence="3">The sequence shown here is derived from an EMBL/GenBank/DDBJ whole genome shotgun (WGS) entry which is preliminary data.</text>
</comment>
<keyword evidence="4" id="KW-1185">Reference proteome</keyword>
<protein>
    <recommendedName>
        <fullName evidence="5">Lipoprotein</fullName>
    </recommendedName>
</protein>
<evidence type="ECO:0008006" key="5">
    <source>
        <dbReference type="Google" id="ProtNLM"/>
    </source>
</evidence>
<evidence type="ECO:0000256" key="2">
    <source>
        <dbReference type="SAM" id="SignalP"/>
    </source>
</evidence>
<accession>A0A327YXV8</accession>
<gene>
    <name evidence="3" type="ORF">B0I29_127135</name>
</gene>
<evidence type="ECO:0000256" key="1">
    <source>
        <dbReference type="SAM" id="MobiDB-lite"/>
    </source>
</evidence>
<feature type="chain" id="PRO_5039699516" description="Lipoprotein" evidence="2">
    <location>
        <begin position="19"/>
        <end position="303"/>
    </location>
</feature>
<organism evidence="3 4">
    <name type="scientific">Actinoplanes lutulentus</name>
    <dbReference type="NCBI Taxonomy" id="1287878"/>
    <lineage>
        <taxon>Bacteria</taxon>
        <taxon>Bacillati</taxon>
        <taxon>Actinomycetota</taxon>
        <taxon>Actinomycetes</taxon>
        <taxon>Micromonosporales</taxon>
        <taxon>Micromonosporaceae</taxon>
        <taxon>Actinoplanes</taxon>
    </lineage>
</organism>
<keyword evidence="2" id="KW-0732">Signal</keyword>
<proteinExistence type="predicted"/>
<sequence>MKRVLVAVVLTAGALSTAGCTGDQDAGGGPPASVASLPPPPVTATPSVSNLNDTRLPLDRYTTTVDQFIDLDYASKMVAADCMKRFGITYKFGRQNLDALRDRTNRLGLMDEAEAKQNGYHGDPEDVAQYTQTDSAHTNLTDDQALVLLGTRPGLQAPEGVPAGGCIGEGHSKVQWNLEEDSWLEDQTNEAATRTFADERALTVIARWSACMKESGYRYDTPDDANNDQRWWKDDSVVASGPEIKTAVADVRCKKKVNYLDQMTSILTAYQQQIVENNAERLETAHRNTQNALKNAATVLSGR</sequence>
<name>A0A327YXV8_9ACTN</name>
<dbReference type="RefSeq" id="WP_111654657.1">
    <property type="nucleotide sequence ID" value="NZ_JACHWI010000006.1"/>
</dbReference>
<evidence type="ECO:0000313" key="4">
    <source>
        <dbReference type="Proteomes" id="UP000249341"/>
    </source>
</evidence>
<dbReference type="AlphaFoldDB" id="A0A327YXV8"/>
<evidence type="ECO:0000313" key="3">
    <source>
        <dbReference type="EMBL" id="RAK26545.1"/>
    </source>
</evidence>
<feature type="region of interest" description="Disordered" evidence="1">
    <location>
        <begin position="20"/>
        <end position="51"/>
    </location>
</feature>
<dbReference type="EMBL" id="QLMJ01000027">
    <property type="protein sequence ID" value="RAK26545.1"/>
    <property type="molecule type" value="Genomic_DNA"/>
</dbReference>
<reference evidence="3 4" key="1">
    <citation type="submission" date="2018-06" db="EMBL/GenBank/DDBJ databases">
        <title>Genomic Encyclopedia of Type Strains, Phase III (KMG-III): the genomes of soil and plant-associated and newly described type strains.</title>
        <authorList>
            <person name="Whitman W."/>
        </authorList>
    </citation>
    <scope>NUCLEOTIDE SEQUENCE [LARGE SCALE GENOMIC DNA]</scope>
    <source>
        <strain evidence="3 4">CGMCC 4.7090</strain>
    </source>
</reference>